<sequence>MLLTQIKGKVARTGTGPGREDGGWHNQFRGALVSGFSLEWCLARSAAGPCEW</sequence>
<protein>
    <submittedName>
        <fullName evidence="1">Uncharacterized protein</fullName>
    </submittedName>
</protein>
<accession>A0A0A8Z802</accession>
<organism evidence="1">
    <name type="scientific">Arundo donax</name>
    <name type="common">Giant reed</name>
    <name type="synonym">Donax arundinaceus</name>
    <dbReference type="NCBI Taxonomy" id="35708"/>
    <lineage>
        <taxon>Eukaryota</taxon>
        <taxon>Viridiplantae</taxon>
        <taxon>Streptophyta</taxon>
        <taxon>Embryophyta</taxon>
        <taxon>Tracheophyta</taxon>
        <taxon>Spermatophyta</taxon>
        <taxon>Magnoliopsida</taxon>
        <taxon>Liliopsida</taxon>
        <taxon>Poales</taxon>
        <taxon>Poaceae</taxon>
        <taxon>PACMAD clade</taxon>
        <taxon>Arundinoideae</taxon>
        <taxon>Arundineae</taxon>
        <taxon>Arundo</taxon>
    </lineage>
</organism>
<name>A0A0A8Z802_ARUDO</name>
<evidence type="ECO:0000313" key="1">
    <source>
        <dbReference type="EMBL" id="JAD32880.1"/>
    </source>
</evidence>
<dbReference type="EMBL" id="GBRH01265015">
    <property type="protein sequence ID" value="JAD32880.1"/>
    <property type="molecule type" value="Transcribed_RNA"/>
</dbReference>
<dbReference type="AlphaFoldDB" id="A0A0A8Z802"/>
<proteinExistence type="predicted"/>
<reference evidence="1" key="2">
    <citation type="journal article" date="2015" name="Data Brief">
        <title>Shoot transcriptome of the giant reed, Arundo donax.</title>
        <authorList>
            <person name="Barrero R.A."/>
            <person name="Guerrero F.D."/>
            <person name="Moolhuijzen P."/>
            <person name="Goolsby J.A."/>
            <person name="Tidwell J."/>
            <person name="Bellgard S.E."/>
            <person name="Bellgard M.I."/>
        </authorList>
    </citation>
    <scope>NUCLEOTIDE SEQUENCE</scope>
    <source>
        <tissue evidence="1">Shoot tissue taken approximately 20 cm above the soil surface</tissue>
    </source>
</reference>
<reference evidence="1" key="1">
    <citation type="submission" date="2014-09" db="EMBL/GenBank/DDBJ databases">
        <authorList>
            <person name="Magalhaes I.L.F."/>
            <person name="Oliveira U."/>
            <person name="Santos F.R."/>
            <person name="Vidigal T.H.D.A."/>
            <person name="Brescovit A.D."/>
            <person name="Santos A.J."/>
        </authorList>
    </citation>
    <scope>NUCLEOTIDE SEQUENCE</scope>
    <source>
        <tissue evidence="1">Shoot tissue taken approximately 20 cm above the soil surface</tissue>
    </source>
</reference>